<name>A0ABP0IR84_9DINO</name>
<keyword evidence="2" id="KW-1185">Reference proteome</keyword>
<proteinExistence type="predicted"/>
<dbReference type="InterPro" id="IPR029063">
    <property type="entry name" value="SAM-dependent_MTases_sf"/>
</dbReference>
<gene>
    <name evidence="1" type="ORF">SCF082_LOCUS7946</name>
</gene>
<dbReference type="EMBL" id="CAXAMM010004525">
    <property type="protein sequence ID" value="CAK9003880.1"/>
    <property type="molecule type" value="Genomic_DNA"/>
</dbReference>
<comment type="caution">
    <text evidence="1">The sequence shown here is derived from an EMBL/GenBank/DDBJ whole genome shotgun (WGS) entry which is preliminary data.</text>
</comment>
<sequence length="424" mass="47206">MAKESWLAQATGAGSFCSGCGTAELSRAVLQHVVNQTGHVTMDIPTLFMWDLDHRCQTLLQESALWVRDVTGHDPADTCLFGDMMQIFENRQLLVNGGDFSKKLGTVRELGLQGSSCAPCLMHNTHCCIRKPAQFCISGLPCPDFSTAGKRLKREGPTNVVYLAHGHYHKVNRTPLLLIECTKDLDLGMVEDCHVDYDFYQLFSEPSDFGFGGTARYRTWLMGAQRESTSWQSDPFDVYNDIVARFRDSDISTQVNHYLVASDTEIKMEAAQLALDRGLDSFKPGETPLEYLLNTRERVTLDSLNQKYLVRYGADPSLQENLVYFLGDSADYQSWSAVSGKIPTFRLNSRTGKYWLPARGRWLTAKERLTALGFPTTSEVAASMQVPPIGAVDVQRASDICGNSMHFQTCGIMQLLTLACFGPS</sequence>
<accession>A0ABP0IR84</accession>
<evidence type="ECO:0000313" key="1">
    <source>
        <dbReference type="EMBL" id="CAK9003880.1"/>
    </source>
</evidence>
<dbReference type="SUPFAM" id="SSF53335">
    <property type="entry name" value="S-adenosyl-L-methionine-dependent methyltransferases"/>
    <property type="match status" value="1"/>
</dbReference>
<organism evidence="1 2">
    <name type="scientific">Durusdinium trenchii</name>
    <dbReference type="NCBI Taxonomy" id="1381693"/>
    <lineage>
        <taxon>Eukaryota</taxon>
        <taxon>Sar</taxon>
        <taxon>Alveolata</taxon>
        <taxon>Dinophyceae</taxon>
        <taxon>Suessiales</taxon>
        <taxon>Symbiodiniaceae</taxon>
        <taxon>Durusdinium</taxon>
    </lineage>
</organism>
<dbReference type="Gene3D" id="3.40.50.150">
    <property type="entry name" value="Vaccinia Virus protein VP39"/>
    <property type="match status" value="1"/>
</dbReference>
<reference evidence="1 2" key="1">
    <citation type="submission" date="2024-02" db="EMBL/GenBank/DDBJ databases">
        <authorList>
            <person name="Chen Y."/>
            <person name="Shah S."/>
            <person name="Dougan E. K."/>
            <person name="Thang M."/>
            <person name="Chan C."/>
        </authorList>
    </citation>
    <scope>NUCLEOTIDE SEQUENCE [LARGE SCALE GENOMIC DNA]</scope>
</reference>
<evidence type="ECO:0000313" key="2">
    <source>
        <dbReference type="Proteomes" id="UP001642464"/>
    </source>
</evidence>
<dbReference type="Proteomes" id="UP001642464">
    <property type="component" value="Unassembled WGS sequence"/>
</dbReference>
<protein>
    <submittedName>
        <fullName evidence="1">Desumoylating isopeptidase 2</fullName>
    </submittedName>
</protein>